<feature type="signal peptide" evidence="1">
    <location>
        <begin position="1"/>
        <end position="20"/>
    </location>
</feature>
<gene>
    <name evidence="2" type="ORF">COR50_12960</name>
</gene>
<name>A0A291QVQ0_9BACT</name>
<evidence type="ECO:0000313" key="2">
    <source>
        <dbReference type="EMBL" id="ATL48001.1"/>
    </source>
</evidence>
<dbReference type="KEGG" id="cbae:COR50_12960"/>
<organism evidence="2 3">
    <name type="scientific">Chitinophaga caeni</name>
    <dbReference type="NCBI Taxonomy" id="2029983"/>
    <lineage>
        <taxon>Bacteria</taxon>
        <taxon>Pseudomonadati</taxon>
        <taxon>Bacteroidota</taxon>
        <taxon>Chitinophagia</taxon>
        <taxon>Chitinophagales</taxon>
        <taxon>Chitinophagaceae</taxon>
        <taxon>Chitinophaga</taxon>
    </lineage>
</organism>
<evidence type="ECO:0000313" key="3">
    <source>
        <dbReference type="Proteomes" id="UP000220133"/>
    </source>
</evidence>
<protein>
    <recommendedName>
        <fullName evidence="4">Lipoprotein</fullName>
    </recommendedName>
</protein>
<evidence type="ECO:0008006" key="4">
    <source>
        <dbReference type="Google" id="ProtNLM"/>
    </source>
</evidence>
<sequence>MKKLLSFFAIALILVISACSKESSGDSKPAISFKEFSTDVLTLDFPSDYKFGITLNIQDKDGDIEDSAFVKIRFLDPPEDRNYQPYQMPELGVYGGKDIDAELVLYLNMIDFNRDNQPEVDSVYFDIFVKDRKGNYSDTITTPKMAYHSL</sequence>
<dbReference type="RefSeq" id="WP_098194378.1">
    <property type="nucleotide sequence ID" value="NZ_CP023777.1"/>
</dbReference>
<dbReference type="PROSITE" id="PS51257">
    <property type="entry name" value="PROKAR_LIPOPROTEIN"/>
    <property type="match status" value="1"/>
</dbReference>
<keyword evidence="1" id="KW-0732">Signal</keyword>
<feature type="chain" id="PRO_5012855493" description="Lipoprotein" evidence="1">
    <location>
        <begin position="21"/>
        <end position="150"/>
    </location>
</feature>
<dbReference type="AlphaFoldDB" id="A0A291QVQ0"/>
<dbReference type="OrthoDB" id="675420at2"/>
<keyword evidence="3" id="KW-1185">Reference proteome</keyword>
<reference evidence="2 3" key="1">
    <citation type="submission" date="2017-10" db="EMBL/GenBank/DDBJ databases">
        <title>Paenichitinophaga pekingensis gen. nov., sp. nov., isolated from activated sludge.</title>
        <authorList>
            <person name="Jin D."/>
            <person name="Kong X."/>
            <person name="Deng Y."/>
            <person name="Bai Z."/>
        </authorList>
    </citation>
    <scope>NUCLEOTIDE SEQUENCE [LARGE SCALE GENOMIC DNA]</scope>
    <source>
        <strain evidence="2 3">13</strain>
    </source>
</reference>
<accession>A0A291QVQ0</accession>
<proteinExistence type="predicted"/>
<evidence type="ECO:0000256" key="1">
    <source>
        <dbReference type="SAM" id="SignalP"/>
    </source>
</evidence>
<dbReference type="EMBL" id="CP023777">
    <property type="protein sequence ID" value="ATL48001.1"/>
    <property type="molecule type" value="Genomic_DNA"/>
</dbReference>
<dbReference type="Proteomes" id="UP000220133">
    <property type="component" value="Chromosome"/>
</dbReference>